<reference evidence="1" key="1">
    <citation type="submission" date="2020-06" db="EMBL/GenBank/DDBJ databases">
        <title>Unique genomic features of the anaerobic methanotrophic archaea.</title>
        <authorList>
            <person name="Chadwick G.L."/>
            <person name="Skennerton C.T."/>
            <person name="Laso-Perez R."/>
            <person name="Leu A.O."/>
            <person name="Speth D.R."/>
            <person name="Yu H."/>
            <person name="Morgan-Lang C."/>
            <person name="Hatzenpichler R."/>
            <person name="Goudeau D."/>
            <person name="Malmstrom R."/>
            <person name="Brazelton W.J."/>
            <person name="Woyke T."/>
            <person name="Hallam S.J."/>
            <person name="Tyson G.W."/>
            <person name="Wegener G."/>
            <person name="Boetius A."/>
            <person name="Orphan V."/>
        </authorList>
    </citation>
    <scope>NUCLEOTIDE SEQUENCE</scope>
</reference>
<dbReference type="InterPro" id="IPR027417">
    <property type="entry name" value="P-loop_NTPase"/>
</dbReference>
<gene>
    <name evidence="1" type="ORF">NBCJMJBN_00015</name>
</gene>
<protein>
    <recommendedName>
        <fullName evidence="2">Vitamin B12 import ATP-binding protein BtuD</fullName>
    </recommendedName>
</protein>
<dbReference type="Gene3D" id="3.40.50.300">
    <property type="entry name" value="P-loop containing nucleotide triphosphate hydrolases"/>
    <property type="match status" value="1"/>
</dbReference>
<dbReference type="AlphaFoldDB" id="A0A7G9YGC0"/>
<evidence type="ECO:0008006" key="2">
    <source>
        <dbReference type="Google" id="ProtNLM"/>
    </source>
</evidence>
<accession>A0A7G9YGC0</accession>
<dbReference type="SUPFAM" id="SSF52540">
    <property type="entry name" value="P-loop containing nucleoside triphosphate hydrolases"/>
    <property type="match status" value="1"/>
</dbReference>
<name>A0A7G9YGC0_9EURY</name>
<proteinExistence type="predicted"/>
<dbReference type="EMBL" id="MT631239">
    <property type="protein sequence ID" value="QNO47054.1"/>
    <property type="molecule type" value="Genomic_DNA"/>
</dbReference>
<sequence>MIWSLNAGTIKPDGGEILFRDRRVTDIDRKEFAKTVGIVYQSPRDSISHRFTVSEAIAEPLHIHDEFDDESRGRIKKRASRGVAAG</sequence>
<evidence type="ECO:0000313" key="1">
    <source>
        <dbReference type="EMBL" id="QNO47054.1"/>
    </source>
</evidence>
<organism evidence="1">
    <name type="scientific">Candidatus Methanogaster sp. ANME-2c ERB4</name>
    <dbReference type="NCBI Taxonomy" id="2759911"/>
    <lineage>
        <taxon>Archaea</taxon>
        <taxon>Methanobacteriati</taxon>
        <taxon>Methanobacteriota</taxon>
        <taxon>Stenosarchaea group</taxon>
        <taxon>Methanomicrobia</taxon>
        <taxon>Methanosarcinales</taxon>
        <taxon>ANME-2 cluster</taxon>
        <taxon>Candidatus Methanogasteraceae</taxon>
        <taxon>Candidatus Methanogaster</taxon>
    </lineage>
</organism>